<comment type="function">
    <text evidence="7">Converts 2C-methyl-D-erythritol 2,4-cyclodiphosphate (ME-2,4cPP) into 1-hydroxy-2-methyl-2-(E)-butenyl 4-diphosphate.</text>
</comment>
<dbReference type="InterPro" id="IPR045854">
    <property type="entry name" value="NO2/SO3_Rdtase_4Fe4S_sf"/>
</dbReference>
<evidence type="ECO:0000256" key="4">
    <source>
        <dbReference type="ARBA" id="ARBA00023004"/>
    </source>
</evidence>
<dbReference type="EMBL" id="CP088147">
    <property type="protein sequence ID" value="UTU54797.1"/>
    <property type="molecule type" value="Genomic_DNA"/>
</dbReference>
<keyword evidence="3 7" id="KW-0560">Oxidoreductase</keyword>
<dbReference type="NCBIfam" id="NF001540">
    <property type="entry name" value="PRK00366.1"/>
    <property type="match status" value="1"/>
</dbReference>
<evidence type="ECO:0000256" key="1">
    <source>
        <dbReference type="ARBA" id="ARBA00022485"/>
    </source>
</evidence>
<feature type="domain" description="IspG TIM-barrel" evidence="8">
    <location>
        <begin position="17"/>
        <end position="284"/>
    </location>
</feature>
<evidence type="ECO:0000256" key="7">
    <source>
        <dbReference type="HAMAP-Rule" id="MF_00159"/>
    </source>
</evidence>
<evidence type="ECO:0000313" key="10">
    <source>
        <dbReference type="EMBL" id="UTU54797.1"/>
    </source>
</evidence>
<dbReference type="GO" id="GO:0019288">
    <property type="term" value="P:isopentenyl diphosphate biosynthetic process, methylerythritol 4-phosphate pathway"/>
    <property type="evidence" value="ECO:0007669"/>
    <property type="project" value="UniProtKB-UniRule"/>
</dbReference>
<dbReference type="Proteomes" id="UP001060070">
    <property type="component" value="Chromosome"/>
</dbReference>
<dbReference type="PIRSF" id="PIRSF004640">
    <property type="entry name" value="IspG"/>
    <property type="match status" value="1"/>
</dbReference>
<dbReference type="InterPro" id="IPR058578">
    <property type="entry name" value="IspG_TIM"/>
</dbReference>
<dbReference type="GO" id="GO:0046429">
    <property type="term" value="F:4-hydroxy-3-methylbut-2-en-1-yl diphosphate synthase activity (ferredoxin)"/>
    <property type="evidence" value="ECO:0007669"/>
    <property type="project" value="UniProtKB-UniRule"/>
</dbReference>
<comment type="pathway">
    <text evidence="7">Isoprenoid biosynthesis; isopentenyl diphosphate biosynthesis via DXP pathway; isopentenyl diphosphate from 1-deoxy-D-xylulose 5-phosphate: step 5/6.</text>
</comment>
<dbReference type="InterPro" id="IPR011005">
    <property type="entry name" value="Dihydropteroate_synth-like_sf"/>
</dbReference>
<dbReference type="GeneID" id="91563718"/>
<dbReference type="AlphaFoldDB" id="A0AB38TKX2"/>
<dbReference type="Pfam" id="PF26540">
    <property type="entry name" value="GcpE_C"/>
    <property type="match status" value="1"/>
</dbReference>
<dbReference type="KEGG" id="mcic:A4R28_19855"/>
<feature type="binding site" evidence="7">
    <location>
        <position position="349"/>
    </location>
    <ligand>
        <name>[4Fe-4S] cluster</name>
        <dbReference type="ChEBI" id="CHEBI:49883"/>
    </ligand>
</feature>
<keyword evidence="1 7" id="KW-0004">4Fe-4S</keyword>
<dbReference type="GO" id="GO:0141197">
    <property type="term" value="F:4-hydroxy-3-methylbut-2-enyl-diphosphate synthase activity (flavodoxin)"/>
    <property type="evidence" value="ECO:0007669"/>
    <property type="project" value="UniProtKB-EC"/>
</dbReference>
<dbReference type="RefSeq" id="WP_024502967.1">
    <property type="nucleotide sequence ID" value="NZ_CP015062.1"/>
</dbReference>
<dbReference type="PANTHER" id="PTHR30454:SF0">
    <property type="entry name" value="4-HYDROXY-3-METHYLBUT-2-EN-1-YL DIPHOSPHATE SYNTHASE (FERREDOXIN), CHLOROPLASTIC"/>
    <property type="match status" value="1"/>
</dbReference>
<dbReference type="GO" id="GO:0016114">
    <property type="term" value="P:terpenoid biosynthetic process"/>
    <property type="evidence" value="ECO:0007669"/>
    <property type="project" value="InterPro"/>
</dbReference>
<evidence type="ECO:0000259" key="8">
    <source>
        <dbReference type="Pfam" id="PF04551"/>
    </source>
</evidence>
<dbReference type="InterPro" id="IPR016425">
    <property type="entry name" value="IspG_bac"/>
</dbReference>
<sequence length="417" mass="44652">MTGYFSSPFPRRTSVGVDVGGVVVGGGAPVVVQSMTNTDTADIDQTVAQVAALHRAGSEIVRITVDRDESAAAVPRIHERLQRLGINVPLVGDFHYIGHKLLADHPACAEALAKYRINPGNVGFKDKKDRQFADIVEMAIRHDKPVRIGVNWGSLDQELLTRLMDDNQDKGFPLTAQEVMREAIVQSAILSAEMAEEIGLGREKIILSAKVSGVQDLIAVYAELATRSNHALHLGLTEAGMGSKGIVASSAAMGILLQQGIGDTIRISLTPEPNGDRTREVQVSQELLQTMGFRQFVPIVAACPGCGRTTSTVFQELAQNIQADLRKNMPVWRDKYPGVENLKVAVMGCIVNGPGESKHADIGISLPGTGETPTAPVFVDGKKAATLRGPSIAADFEKMVADYIEQRFGRGGKAAAE</sequence>
<protein>
    <recommendedName>
        <fullName evidence="7">4-hydroxy-3-methylbut-2-en-1-yl diphosphate synthase (flavodoxin)</fullName>
        <ecNumber evidence="7">1.17.7.3</ecNumber>
    </recommendedName>
    <alternativeName>
        <fullName evidence="7">1-hydroxy-2-methyl-2-(E)-butenyl 4-diphosphate synthase</fullName>
    </alternativeName>
</protein>
<evidence type="ECO:0000259" key="9">
    <source>
        <dbReference type="Pfam" id="PF26540"/>
    </source>
</evidence>
<evidence type="ECO:0000256" key="5">
    <source>
        <dbReference type="ARBA" id="ARBA00023014"/>
    </source>
</evidence>
<keyword evidence="2 7" id="KW-0479">Metal-binding</keyword>
<dbReference type="PANTHER" id="PTHR30454">
    <property type="entry name" value="4-HYDROXY-3-METHYLBUT-2-EN-1-YL DIPHOSPHATE SYNTHASE"/>
    <property type="match status" value="1"/>
</dbReference>
<comment type="similarity">
    <text evidence="7">Belongs to the IspG family.</text>
</comment>
<organism evidence="10 11">
    <name type="scientific">Mesorhizobium ciceri</name>
    <dbReference type="NCBI Taxonomy" id="39645"/>
    <lineage>
        <taxon>Bacteria</taxon>
        <taxon>Pseudomonadati</taxon>
        <taxon>Pseudomonadota</taxon>
        <taxon>Alphaproteobacteria</taxon>
        <taxon>Hyphomicrobiales</taxon>
        <taxon>Phyllobacteriaceae</taxon>
        <taxon>Mesorhizobium</taxon>
    </lineage>
</organism>
<dbReference type="InterPro" id="IPR004588">
    <property type="entry name" value="IspG_bac-typ"/>
</dbReference>
<dbReference type="Pfam" id="PF04551">
    <property type="entry name" value="GcpE"/>
    <property type="match status" value="1"/>
</dbReference>
<feature type="binding site" evidence="7">
    <location>
        <position position="306"/>
    </location>
    <ligand>
        <name>[4Fe-4S] cluster</name>
        <dbReference type="ChEBI" id="CHEBI:49883"/>
    </ligand>
</feature>
<evidence type="ECO:0000256" key="2">
    <source>
        <dbReference type="ARBA" id="ARBA00022723"/>
    </source>
</evidence>
<dbReference type="GO" id="GO:0005506">
    <property type="term" value="F:iron ion binding"/>
    <property type="evidence" value="ECO:0007669"/>
    <property type="project" value="InterPro"/>
</dbReference>
<dbReference type="NCBIfam" id="TIGR00612">
    <property type="entry name" value="ispG_gcpE"/>
    <property type="match status" value="1"/>
</dbReference>
<evidence type="ECO:0000256" key="3">
    <source>
        <dbReference type="ARBA" id="ARBA00023002"/>
    </source>
</evidence>
<feature type="binding site" evidence="7">
    <location>
        <position position="303"/>
    </location>
    <ligand>
        <name>[4Fe-4S] cluster</name>
        <dbReference type="ChEBI" id="CHEBI:49883"/>
    </ligand>
</feature>
<keyword evidence="6 7" id="KW-0414">Isoprene biosynthesis</keyword>
<keyword evidence="4 7" id="KW-0408">Iron</keyword>
<proteinExistence type="inferred from homology"/>
<dbReference type="EC" id="1.17.7.3" evidence="7"/>
<name>A0AB38TKX2_9HYPH</name>
<dbReference type="GO" id="GO:0051539">
    <property type="term" value="F:4 iron, 4 sulfur cluster binding"/>
    <property type="evidence" value="ECO:0007669"/>
    <property type="project" value="UniProtKB-UniRule"/>
</dbReference>
<comment type="catalytic activity">
    <reaction evidence="7">
        <text>(2E)-4-hydroxy-3-methylbut-2-enyl diphosphate + oxidized [flavodoxin] + H2O + 2 H(+) = 2-C-methyl-D-erythritol 2,4-cyclic diphosphate + reduced [flavodoxin]</text>
        <dbReference type="Rhea" id="RHEA:43604"/>
        <dbReference type="Rhea" id="RHEA-COMP:10622"/>
        <dbReference type="Rhea" id="RHEA-COMP:10623"/>
        <dbReference type="ChEBI" id="CHEBI:15377"/>
        <dbReference type="ChEBI" id="CHEBI:15378"/>
        <dbReference type="ChEBI" id="CHEBI:57618"/>
        <dbReference type="ChEBI" id="CHEBI:58210"/>
        <dbReference type="ChEBI" id="CHEBI:58483"/>
        <dbReference type="ChEBI" id="CHEBI:128753"/>
        <dbReference type="EC" id="1.17.7.3"/>
    </reaction>
</comment>
<dbReference type="HAMAP" id="MF_00159">
    <property type="entry name" value="IspG"/>
    <property type="match status" value="1"/>
</dbReference>
<gene>
    <name evidence="7 10" type="primary">ispG</name>
    <name evidence="10" type="synonym">gcpE</name>
    <name evidence="10" type="ORF">LRP29_08620</name>
</gene>
<dbReference type="Gene3D" id="3.20.20.20">
    <property type="entry name" value="Dihydropteroate synthase-like"/>
    <property type="match status" value="1"/>
</dbReference>
<reference evidence="10 11" key="1">
    <citation type="journal article" date="2022" name="Microbiol. Resour. Announc.">
        <title>Complete Genome Sequence of Mesorhizobium ciceri Strain R30, a Rhizobium Used as a Commercial Inoculant for Chickpea in Argentina.</title>
        <authorList>
            <person name="Foresto E."/>
            <person name="Revale S."/>
            <person name="Primo E."/>
            <person name="Nievas F."/>
            <person name="Carezzano E."/>
            <person name="Puente M."/>
            <person name="Alzari P."/>
            <person name="Mart M."/>
            <person name="Ben-Assaya M."/>
            <person name="Mornico D."/>
            <person name="Santoro M."/>
            <person name="Mart F."/>
            <person name="Giordano W."/>
            <person name="Bogino P."/>
        </authorList>
    </citation>
    <scope>NUCLEOTIDE SEQUENCE [LARGE SCALE GENOMIC DNA]</scope>
    <source>
        <strain evidence="10 11">R30</strain>
    </source>
</reference>
<dbReference type="FunFam" id="3.30.413.10:FF:000012">
    <property type="entry name" value="4-hydroxy-3-methylbut-2-en-1-yl diphosphate synthase (flavodoxin)"/>
    <property type="match status" value="1"/>
</dbReference>
<feature type="domain" description="IspG C-terminal" evidence="9">
    <location>
        <begin position="300"/>
        <end position="400"/>
    </location>
</feature>
<dbReference type="Gene3D" id="3.30.413.10">
    <property type="entry name" value="Sulfite Reductase Hemoprotein, domain 1"/>
    <property type="match status" value="1"/>
</dbReference>
<keyword evidence="5 7" id="KW-0411">Iron-sulfur</keyword>
<evidence type="ECO:0000313" key="11">
    <source>
        <dbReference type="Proteomes" id="UP001060070"/>
    </source>
</evidence>
<accession>A0AB38TKX2</accession>
<dbReference type="SUPFAM" id="SSF56014">
    <property type="entry name" value="Nitrite and sulphite reductase 4Fe-4S domain-like"/>
    <property type="match status" value="1"/>
</dbReference>
<dbReference type="InterPro" id="IPR058579">
    <property type="entry name" value="IspG_C"/>
</dbReference>
<feature type="binding site" evidence="7">
    <location>
        <position position="356"/>
    </location>
    <ligand>
        <name>[4Fe-4S] cluster</name>
        <dbReference type="ChEBI" id="CHEBI:49883"/>
    </ligand>
</feature>
<comment type="cofactor">
    <cofactor evidence="7">
        <name>[4Fe-4S] cluster</name>
        <dbReference type="ChEBI" id="CHEBI:49883"/>
    </cofactor>
    <text evidence="7">Binds 1 [4Fe-4S] cluster.</text>
</comment>
<keyword evidence="11" id="KW-1185">Reference proteome</keyword>
<evidence type="ECO:0000256" key="6">
    <source>
        <dbReference type="ARBA" id="ARBA00023229"/>
    </source>
</evidence>